<organism evidence="1 2">
    <name type="scientific">Callithrix jacchus</name>
    <name type="common">White-tufted-ear marmoset</name>
    <name type="synonym">Simia Jacchus</name>
    <dbReference type="NCBI Taxonomy" id="9483"/>
    <lineage>
        <taxon>Eukaryota</taxon>
        <taxon>Metazoa</taxon>
        <taxon>Chordata</taxon>
        <taxon>Craniata</taxon>
        <taxon>Vertebrata</taxon>
        <taxon>Euteleostomi</taxon>
        <taxon>Mammalia</taxon>
        <taxon>Eutheria</taxon>
        <taxon>Euarchontoglires</taxon>
        <taxon>Primates</taxon>
        <taxon>Haplorrhini</taxon>
        <taxon>Platyrrhini</taxon>
        <taxon>Cebidae</taxon>
        <taxon>Callitrichinae</taxon>
        <taxon>Callithrix</taxon>
        <taxon>Callithrix</taxon>
    </lineage>
</organism>
<dbReference type="AlphaFoldDB" id="A0A8I4A2P6"/>
<dbReference type="PRINTS" id="PR02045">
    <property type="entry name" value="F138DOMAIN"/>
</dbReference>
<protein>
    <submittedName>
        <fullName evidence="1">Uncharacterized protein</fullName>
    </submittedName>
</protein>
<keyword evidence="2" id="KW-1185">Reference proteome</keyword>
<evidence type="ECO:0000313" key="2">
    <source>
        <dbReference type="Proteomes" id="UP000008225"/>
    </source>
</evidence>
<evidence type="ECO:0000313" key="1">
    <source>
        <dbReference type="Ensembl" id="ENSCJAP00000089381.1"/>
    </source>
</evidence>
<dbReference type="GeneTree" id="ENSGT01120000271815"/>
<dbReference type="PANTHER" id="PTHR12138:SF151">
    <property type="entry name" value="SECRETED PROTEIN"/>
    <property type="match status" value="1"/>
</dbReference>
<reference evidence="1" key="2">
    <citation type="submission" date="2025-08" db="UniProtKB">
        <authorList>
            <consortium name="Ensembl"/>
        </authorList>
    </citation>
    <scope>IDENTIFICATION</scope>
</reference>
<sequence length="142" mass="15291">FTFIIFNLFRDRVFLSPGWSAVAPLLLEKGPDPDPKRGFFDLAQEITQGGVLLLLSGLKCNGVILAHRSLCFPGSRDSPASASQVAGVTGMRPPCSTNFVFLAEMGFLHVGQASLQLLTPNVPPASASQSVWDYRRESPCPA</sequence>
<proteinExistence type="predicted"/>
<accession>A0A8I4A2P6</accession>
<dbReference type="PANTHER" id="PTHR12138">
    <property type="entry name" value="PRIMATE-EXPANDED PROTEIN FAMILY"/>
    <property type="match status" value="1"/>
</dbReference>
<reference evidence="1 2" key="1">
    <citation type="submission" date="2009-03" db="EMBL/GenBank/DDBJ databases">
        <authorList>
            <person name="Warren W."/>
            <person name="Ye L."/>
            <person name="Minx P."/>
            <person name="Worley K."/>
            <person name="Gibbs R."/>
            <person name="Wilson R.K."/>
        </authorList>
    </citation>
    <scope>NUCLEOTIDE SEQUENCE [LARGE SCALE GENOMIC DNA]</scope>
</reference>
<dbReference type="Proteomes" id="UP000008225">
    <property type="component" value="Chromosome 3"/>
</dbReference>
<name>A0A8I4A2P6_CALJA</name>
<reference evidence="1" key="3">
    <citation type="submission" date="2025-09" db="UniProtKB">
        <authorList>
            <consortium name="Ensembl"/>
        </authorList>
    </citation>
    <scope>IDENTIFICATION</scope>
</reference>
<dbReference type="Ensembl" id="ENSCJAT00000132174.1">
    <property type="protein sequence ID" value="ENSCJAP00000089381.1"/>
    <property type="gene ID" value="ENSCJAG00000075373.1"/>
</dbReference>